<gene>
    <name evidence="1" type="ORF">H1P_860016</name>
</gene>
<dbReference type="AlphaFoldDB" id="A0A563W4X5"/>
<dbReference type="Proteomes" id="UP000320055">
    <property type="component" value="Unassembled WGS sequence"/>
</dbReference>
<organism evidence="1 2">
    <name type="scientific">Hyella patelloides LEGE 07179</name>
    <dbReference type="NCBI Taxonomy" id="945734"/>
    <lineage>
        <taxon>Bacteria</taxon>
        <taxon>Bacillati</taxon>
        <taxon>Cyanobacteriota</taxon>
        <taxon>Cyanophyceae</taxon>
        <taxon>Pleurocapsales</taxon>
        <taxon>Hyellaceae</taxon>
        <taxon>Hyella</taxon>
    </lineage>
</organism>
<accession>A0A563W4X5</accession>
<dbReference type="RefSeq" id="WP_144868142.1">
    <property type="nucleotide sequence ID" value="NZ_LR213844.1"/>
</dbReference>
<evidence type="ECO:0000313" key="2">
    <source>
        <dbReference type="Proteomes" id="UP000320055"/>
    </source>
</evidence>
<name>A0A563W4X5_9CYAN</name>
<keyword evidence="2" id="KW-1185">Reference proteome</keyword>
<evidence type="ECO:0000313" key="1">
    <source>
        <dbReference type="EMBL" id="VEP18690.1"/>
    </source>
</evidence>
<dbReference type="EMBL" id="CAACVJ010000694">
    <property type="protein sequence ID" value="VEP18690.1"/>
    <property type="molecule type" value="Genomic_DNA"/>
</dbReference>
<sequence>MGFELRQDTRKWFKDIEKDYSTLFDIYYVCLMPGFIKRRRNTEIKSDSVDEITRYFPDAFRSRGKLLVGLLIDTELSRLGIDLQERTSVYSRISELVITTPPYLSDTGVKLMNQYAHGGFDVLCERMDERPRSLETFIRKYYRLIQDLKEDSQNY</sequence>
<proteinExistence type="predicted"/>
<dbReference type="OrthoDB" id="460909at2"/>
<reference evidence="1 2" key="1">
    <citation type="submission" date="2019-01" db="EMBL/GenBank/DDBJ databases">
        <authorList>
            <person name="Brito A."/>
        </authorList>
    </citation>
    <scope>NUCLEOTIDE SEQUENCE [LARGE SCALE GENOMIC DNA]</scope>
    <source>
        <strain evidence="1">1</strain>
    </source>
</reference>
<protein>
    <submittedName>
        <fullName evidence="1">Uncharacterized protein</fullName>
    </submittedName>
</protein>